<accession>A0A380JX77</accession>
<evidence type="ECO:0000313" key="2">
    <source>
        <dbReference type="Proteomes" id="UP000254797"/>
    </source>
</evidence>
<sequence length="52" mass="5969">MLKSKIESILDKNNVQDYENLANALAEILSPENLSEIIDTHKTRMNRLRGDI</sequence>
<reference evidence="1 2" key="1">
    <citation type="submission" date="2018-06" db="EMBL/GenBank/DDBJ databases">
        <authorList>
            <consortium name="Pathogen Informatics"/>
            <person name="Doyle S."/>
        </authorList>
    </citation>
    <scope>NUCLEOTIDE SEQUENCE [LARGE SCALE GENOMIC DNA]</scope>
    <source>
        <strain evidence="1 2">NCTC4670</strain>
    </source>
</reference>
<gene>
    <name evidence="1" type="ORF">NCTC4670_01671</name>
</gene>
<proteinExistence type="predicted"/>
<evidence type="ECO:0000313" key="1">
    <source>
        <dbReference type="EMBL" id="SUN50805.1"/>
    </source>
</evidence>
<dbReference type="Proteomes" id="UP000254797">
    <property type="component" value="Unassembled WGS sequence"/>
</dbReference>
<dbReference type="EMBL" id="UHFG01000004">
    <property type="protein sequence ID" value="SUN50805.1"/>
    <property type="molecule type" value="Genomic_DNA"/>
</dbReference>
<dbReference type="RefSeq" id="WP_181877743.1">
    <property type="nucleotide sequence ID" value="NZ_UHFG01000004.1"/>
</dbReference>
<dbReference type="AlphaFoldDB" id="A0A380JX77"/>
<protein>
    <submittedName>
        <fullName evidence="1">Uncharacterized protein</fullName>
    </submittedName>
</protein>
<name>A0A380JX77_STRDY</name>
<organism evidence="1 2">
    <name type="scientific">Streptococcus dysgalactiae subsp. dysgalactiae</name>
    <dbReference type="NCBI Taxonomy" id="99822"/>
    <lineage>
        <taxon>Bacteria</taxon>
        <taxon>Bacillati</taxon>
        <taxon>Bacillota</taxon>
        <taxon>Bacilli</taxon>
        <taxon>Lactobacillales</taxon>
        <taxon>Streptococcaceae</taxon>
        <taxon>Streptococcus</taxon>
    </lineage>
</organism>